<dbReference type="PROSITE" id="PS51257">
    <property type="entry name" value="PROKAR_LIPOPROTEIN"/>
    <property type="match status" value="1"/>
</dbReference>
<gene>
    <name evidence="2" type="ORF">R7226_13405</name>
</gene>
<reference evidence="3" key="1">
    <citation type="submission" date="2023-07" db="EMBL/GenBank/DDBJ databases">
        <title>Conexibacter stalactiti sp. nov., isolated from stalactites in a lava cave and emended description of the genus Conexibacter.</title>
        <authorList>
            <person name="Lee S.D."/>
        </authorList>
    </citation>
    <scope>NUCLEOTIDE SEQUENCE [LARGE SCALE GENOMIC DNA]</scope>
    <source>
        <strain evidence="3">KCTC 39840</strain>
    </source>
</reference>
<dbReference type="RefSeq" id="WP_318597677.1">
    <property type="nucleotide sequence ID" value="NZ_JAWSTH010000031.1"/>
</dbReference>
<dbReference type="InterPro" id="IPR050490">
    <property type="entry name" value="Bact_solute-bd_prot1"/>
</dbReference>
<organism evidence="2 3">
    <name type="scientific">Conexibacter stalactiti</name>
    <dbReference type="NCBI Taxonomy" id="1940611"/>
    <lineage>
        <taxon>Bacteria</taxon>
        <taxon>Bacillati</taxon>
        <taxon>Actinomycetota</taxon>
        <taxon>Thermoleophilia</taxon>
        <taxon>Solirubrobacterales</taxon>
        <taxon>Conexibacteraceae</taxon>
        <taxon>Conexibacter</taxon>
    </lineage>
</organism>
<dbReference type="SUPFAM" id="SSF53850">
    <property type="entry name" value="Periplasmic binding protein-like II"/>
    <property type="match status" value="1"/>
</dbReference>
<protein>
    <submittedName>
        <fullName evidence="2">ABC transporter substrate-binding protein</fullName>
    </submittedName>
</protein>
<dbReference type="Pfam" id="PF01547">
    <property type="entry name" value="SBP_bac_1"/>
    <property type="match status" value="1"/>
</dbReference>
<sequence length="438" mass="47106">MRTRKRARIALVALLTALVALVVAGCGSSGDDDDGGGGSGDGPVEITFWHGQNQTAEKALKSLVARFNESHPDIVVKAETGALSDSLYQKTTAALAGGKYPDIVYQFGPNVASLARSPKALDLTEAVRDPSWRWDEFYPAAQEATMVDGKVRAVPALIDSMAVVYNRRLFREAGVAEPRAGWTWDDYRATARQLTDSGKGQFGTGWPGVGDEDTVWRLWPMVWQLGGDVTAEDNTKAGFSGEPGLRAFTTINEMAVTDRSVYIDKTAGSEKMIGIFNSNRMAMIPTGPWQLPETIEAGIDYGVVPLPSFSDRPTTISGPDTWMLFDNGEARARAVTEFAKWLTLPEQDAEWDVGAGSLPLRTTTAAQPVWRRHSAEVEGLDVFVAALEDARVRPTIVAYPRLSEATGTGIVEVLLGSADPQAALDKAVEGADEALAGD</sequence>
<evidence type="ECO:0000313" key="2">
    <source>
        <dbReference type="EMBL" id="MDW5595339.1"/>
    </source>
</evidence>
<keyword evidence="3" id="KW-1185">Reference proteome</keyword>
<name>A0ABU4HTF2_9ACTN</name>
<comment type="caution">
    <text evidence="2">The sequence shown here is derived from an EMBL/GenBank/DDBJ whole genome shotgun (WGS) entry which is preliminary data.</text>
</comment>
<dbReference type="PANTHER" id="PTHR43649">
    <property type="entry name" value="ARABINOSE-BINDING PROTEIN-RELATED"/>
    <property type="match status" value="1"/>
</dbReference>
<dbReference type="CDD" id="cd14748">
    <property type="entry name" value="PBP2_UgpB"/>
    <property type="match status" value="1"/>
</dbReference>
<evidence type="ECO:0000313" key="3">
    <source>
        <dbReference type="Proteomes" id="UP001284601"/>
    </source>
</evidence>
<dbReference type="Gene3D" id="3.40.190.10">
    <property type="entry name" value="Periplasmic binding protein-like II"/>
    <property type="match status" value="1"/>
</dbReference>
<dbReference type="PANTHER" id="PTHR43649:SF30">
    <property type="entry name" value="ABC TRANSPORTER SUBSTRATE-BINDING PROTEIN"/>
    <property type="match status" value="1"/>
</dbReference>
<accession>A0ABU4HTF2</accession>
<proteinExistence type="predicted"/>
<dbReference type="Proteomes" id="UP001284601">
    <property type="component" value="Unassembled WGS sequence"/>
</dbReference>
<feature type="signal peptide" evidence="1">
    <location>
        <begin position="1"/>
        <end position="24"/>
    </location>
</feature>
<feature type="chain" id="PRO_5046787935" evidence="1">
    <location>
        <begin position="25"/>
        <end position="438"/>
    </location>
</feature>
<dbReference type="InterPro" id="IPR006059">
    <property type="entry name" value="SBP"/>
</dbReference>
<evidence type="ECO:0000256" key="1">
    <source>
        <dbReference type="SAM" id="SignalP"/>
    </source>
</evidence>
<keyword evidence="1" id="KW-0732">Signal</keyword>
<dbReference type="EMBL" id="JAWSTH010000031">
    <property type="protein sequence ID" value="MDW5595339.1"/>
    <property type="molecule type" value="Genomic_DNA"/>
</dbReference>